<sequence length="1090" mass="124470">MSYVGLHVHTHYSLFDGVATPEEYIDRAVDLGMQAIAITDHGTLSGHRELYRGAKAKNVKPILGVEGYMCQDRFDTRDKSERDGQLDLVYNHIVLLAKNKVGLENLNKINEIAWTEGYFKKPRFDFEILKQYSEGIIVTSACPSSVLVKALEENAFAVAKKYIEWFKDTFKDDYYIEVMPHNAAEINKQLIALADEFGVKVVVTPDCHHSCKEQREVQEFKLLLNTHAKVEKDHTYDKSKKHKDMMERLDYLYGEDRQITFNKFDIHLLSYEEIKSAMEKQGIFREDIYSNTIEVANKVEDYDLQEGLDLLPVQYRNPDKELKDIAMQGLKDKGLLDDPVYVERLNEELEIIKDKKFGPYFLVVQSMINWAKKEGIMVGPGRGSSAGSLLCYALNITDIDPIKHGLLFFRFINPERNDFPDIDTDIQDSRRDEVKDYLVRQYRHVASIATFLQFKDKGVVRDVSRVLNIPLSDVNKVLKLVDTWEEYCSSRSTDWFREKYPEVEIYGEQLRGRIRGTGIHAAGVVTSKNPIFRYAPLETRSSPGSDERIPVVGIDMEEAERIGLIKIDALGLKTLSVVKDAIDMIKENHYVDIDPLKINMEDAKVYEMLSDGYTKGVFQCEATPYTNLLVKMGVKNLNELAASNALVRPGAMNTIGKDYLARKHGKQNVSYVHQVMKEFTSDTYGCVLYQEQVMQACVHLGGMTMADADKVRKIIGKKKDAREFDVFKEKFVEGASKYVAPNVARDLWHDFEAHAGYSFNKSHAVAYSTLSYWTAWLKYYYPLEFMFALLKNESNKDTRTEYLIEAKRMGIPIKLPHINDSDIDFKIEGKGIRFGLSAIKYISDNIAKKYIDARPFNSYKELEEFTFTKGNGVNSRALNALKLIGAATFSDNPRNDEDIRQNLYEVLNLPEFNVTLPAHYHAFIKEIEDYDEKGSFVIMGMAKSIKRSKGWSRVDFLDKTGSVGIFDEEQTTIETGQTYLVLVNDNRILSAIPVDQIKGSSNALVKFLNYKQLPFTDEEMYVVSFKPRTTKAGKKMASLTLADTSRDLHSVMVFPTSFAQAYMKLEEGHAYKFTLGKTKDGTVILEDING</sequence>
<dbReference type="InterPro" id="IPR004013">
    <property type="entry name" value="PHP_dom"/>
</dbReference>
<dbReference type="Gene3D" id="3.20.20.140">
    <property type="entry name" value="Metal-dependent hydrolases"/>
    <property type="match status" value="1"/>
</dbReference>
<accession>A0A6J5NX45</accession>
<dbReference type="EMBL" id="LR796766">
    <property type="protein sequence ID" value="CAB4164230.1"/>
    <property type="molecule type" value="Genomic_DNA"/>
</dbReference>
<keyword evidence="2" id="KW-0808">Transferase</keyword>
<evidence type="ECO:0000256" key="4">
    <source>
        <dbReference type="ARBA" id="ARBA00022705"/>
    </source>
</evidence>
<keyword evidence="3" id="KW-0548">Nucleotidyltransferase</keyword>
<dbReference type="InterPro" id="IPR041931">
    <property type="entry name" value="DNA_pol3_alpha_thumb_dom"/>
</dbReference>
<dbReference type="SUPFAM" id="SSF89550">
    <property type="entry name" value="PHP domain-like"/>
    <property type="match status" value="1"/>
</dbReference>
<name>A0A6J5NX45_9CAUD</name>
<evidence type="ECO:0000313" key="8">
    <source>
        <dbReference type="EMBL" id="CAB4164230.1"/>
    </source>
</evidence>
<dbReference type="GO" id="GO:0008408">
    <property type="term" value="F:3'-5' exonuclease activity"/>
    <property type="evidence" value="ECO:0007669"/>
    <property type="project" value="InterPro"/>
</dbReference>
<feature type="domain" description="Polymerase/histidinol phosphatase N-terminal" evidence="7">
    <location>
        <begin position="4"/>
        <end position="71"/>
    </location>
</feature>
<organism evidence="8">
    <name type="scientific">uncultured Caudovirales phage</name>
    <dbReference type="NCBI Taxonomy" id="2100421"/>
    <lineage>
        <taxon>Viruses</taxon>
        <taxon>Duplodnaviria</taxon>
        <taxon>Heunggongvirae</taxon>
        <taxon>Uroviricota</taxon>
        <taxon>Caudoviricetes</taxon>
        <taxon>Peduoviridae</taxon>
        <taxon>Maltschvirus</taxon>
        <taxon>Maltschvirus maltsch</taxon>
    </lineage>
</organism>
<gene>
    <name evidence="8" type="ORF">UFOVP828_8</name>
</gene>
<dbReference type="InterPro" id="IPR011708">
    <property type="entry name" value="DNA_pol3_alpha_NTPase_dom"/>
</dbReference>
<dbReference type="CDD" id="cd04485">
    <property type="entry name" value="DnaE_OBF"/>
    <property type="match status" value="1"/>
</dbReference>
<proteinExistence type="predicted"/>
<evidence type="ECO:0000256" key="3">
    <source>
        <dbReference type="ARBA" id="ARBA00022695"/>
    </source>
</evidence>
<dbReference type="Pfam" id="PF02811">
    <property type="entry name" value="PHP"/>
    <property type="match status" value="1"/>
</dbReference>
<dbReference type="Pfam" id="PF17657">
    <property type="entry name" value="DNA_pol3_finger"/>
    <property type="match status" value="1"/>
</dbReference>
<reference evidence="8" key="1">
    <citation type="submission" date="2020-04" db="EMBL/GenBank/DDBJ databases">
        <authorList>
            <person name="Chiriac C."/>
            <person name="Salcher M."/>
            <person name="Ghai R."/>
            <person name="Kavagutti S V."/>
        </authorList>
    </citation>
    <scope>NUCLEOTIDE SEQUENCE</scope>
</reference>
<dbReference type="InterPro" id="IPR040982">
    <property type="entry name" value="DNA_pol3_finger"/>
</dbReference>
<evidence type="ECO:0000256" key="2">
    <source>
        <dbReference type="ARBA" id="ARBA00022679"/>
    </source>
</evidence>
<dbReference type="InterPro" id="IPR003141">
    <property type="entry name" value="Pol/His_phosphatase_N"/>
</dbReference>
<dbReference type="EC" id="2.7.7.7" evidence="1"/>
<evidence type="ECO:0000256" key="1">
    <source>
        <dbReference type="ARBA" id="ARBA00012417"/>
    </source>
</evidence>
<dbReference type="InterPro" id="IPR029460">
    <property type="entry name" value="DNAPol_HHH"/>
</dbReference>
<dbReference type="Gene3D" id="1.10.10.1600">
    <property type="entry name" value="Bacterial DNA polymerase III alpha subunit, thumb domain"/>
    <property type="match status" value="1"/>
</dbReference>
<dbReference type="PANTHER" id="PTHR32294">
    <property type="entry name" value="DNA POLYMERASE III SUBUNIT ALPHA"/>
    <property type="match status" value="1"/>
</dbReference>
<dbReference type="NCBIfam" id="TIGR00594">
    <property type="entry name" value="polc"/>
    <property type="match status" value="1"/>
</dbReference>
<dbReference type="GO" id="GO:0003887">
    <property type="term" value="F:DNA-directed DNA polymerase activity"/>
    <property type="evidence" value="ECO:0007669"/>
    <property type="project" value="UniProtKB-KW"/>
</dbReference>
<dbReference type="Pfam" id="PF07733">
    <property type="entry name" value="DNA_pol3_alpha"/>
    <property type="match status" value="1"/>
</dbReference>
<dbReference type="PANTHER" id="PTHR32294:SF0">
    <property type="entry name" value="DNA POLYMERASE III SUBUNIT ALPHA"/>
    <property type="match status" value="1"/>
</dbReference>
<keyword evidence="4" id="KW-0235">DNA replication</keyword>
<evidence type="ECO:0000256" key="5">
    <source>
        <dbReference type="ARBA" id="ARBA00022932"/>
    </source>
</evidence>
<keyword evidence="5" id="KW-0239">DNA-directed DNA polymerase</keyword>
<dbReference type="Pfam" id="PF14579">
    <property type="entry name" value="HHH_6"/>
    <property type="match status" value="1"/>
</dbReference>
<dbReference type="InterPro" id="IPR016195">
    <property type="entry name" value="Pol/histidinol_Pase-like"/>
</dbReference>
<protein>
    <recommendedName>
        <fullName evidence="1">DNA-directed DNA polymerase</fullName>
        <ecNumber evidence="1">2.7.7.7</ecNumber>
    </recommendedName>
</protein>
<dbReference type="Gene3D" id="1.10.150.870">
    <property type="match status" value="1"/>
</dbReference>
<dbReference type="InterPro" id="IPR004805">
    <property type="entry name" value="DnaE2/DnaE/PolC"/>
</dbReference>
<evidence type="ECO:0000256" key="6">
    <source>
        <dbReference type="ARBA" id="ARBA00049244"/>
    </source>
</evidence>
<dbReference type="SMART" id="SM00481">
    <property type="entry name" value="POLIIIAc"/>
    <property type="match status" value="1"/>
</dbReference>
<dbReference type="GO" id="GO:0006260">
    <property type="term" value="P:DNA replication"/>
    <property type="evidence" value="ECO:0007669"/>
    <property type="project" value="UniProtKB-KW"/>
</dbReference>
<comment type="catalytic activity">
    <reaction evidence="6">
        <text>DNA(n) + a 2'-deoxyribonucleoside 5'-triphosphate = DNA(n+1) + diphosphate</text>
        <dbReference type="Rhea" id="RHEA:22508"/>
        <dbReference type="Rhea" id="RHEA-COMP:17339"/>
        <dbReference type="Rhea" id="RHEA-COMP:17340"/>
        <dbReference type="ChEBI" id="CHEBI:33019"/>
        <dbReference type="ChEBI" id="CHEBI:61560"/>
        <dbReference type="ChEBI" id="CHEBI:173112"/>
        <dbReference type="EC" id="2.7.7.7"/>
    </reaction>
</comment>
<evidence type="ECO:0000259" key="7">
    <source>
        <dbReference type="SMART" id="SM00481"/>
    </source>
</evidence>